<evidence type="ECO:0000256" key="6">
    <source>
        <dbReference type="SAM" id="MobiDB-lite"/>
    </source>
</evidence>
<reference evidence="9" key="4">
    <citation type="submission" date="2015-06" db="UniProtKB">
        <authorList>
            <consortium name="EnsemblFungi"/>
        </authorList>
    </citation>
    <scope>IDENTIFICATION</scope>
</reference>
<reference evidence="10" key="1">
    <citation type="submission" date="2010-11" db="EMBL/GenBank/DDBJ databases">
        <title>The genome sequence of Microbotryum violaceum strain p1A1 Lamole.</title>
        <authorList>
            <person name="Cuomo C."/>
            <person name="Perlin M."/>
            <person name="Young S.K."/>
            <person name="Zeng Q."/>
            <person name="Gargeya S."/>
            <person name="Alvarado L."/>
            <person name="Berlin A."/>
            <person name="Chapman S.B."/>
            <person name="Chen Z."/>
            <person name="Freedman E."/>
            <person name="Gellesch M."/>
            <person name="Goldberg J."/>
            <person name="Griggs A."/>
            <person name="Gujja S."/>
            <person name="Heilman E."/>
            <person name="Heiman D."/>
            <person name="Howarth C."/>
            <person name="Mehta T."/>
            <person name="Neiman D."/>
            <person name="Pearson M."/>
            <person name="Roberts A."/>
            <person name="Saif S."/>
            <person name="Shea T."/>
            <person name="Shenoy N."/>
            <person name="Sisk P."/>
            <person name="Stolte C."/>
            <person name="Sykes S."/>
            <person name="White J."/>
            <person name="Yandava C."/>
            <person name="Haas B."/>
            <person name="Nusbaum C."/>
            <person name="Birren B."/>
        </authorList>
    </citation>
    <scope>NUCLEOTIDE SEQUENCE [LARGE SCALE GENOMIC DNA]</scope>
    <source>
        <strain evidence="10">p1A1 Lamole</strain>
    </source>
</reference>
<reference evidence="8 10" key="3">
    <citation type="journal article" date="2015" name="BMC Genomics">
        <title>Sex and parasites: genomic and transcriptomic analysis of Microbotryum lychnidis-dioicae, the biotrophic and plant-castrating anther smut fungus.</title>
        <authorList>
            <person name="Perlin M.H."/>
            <person name="Amselem J."/>
            <person name="Fontanillas E."/>
            <person name="Toh S.S."/>
            <person name="Chen Z."/>
            <person name="Goldberg J."/>
            <person name="Duplessis S."/>
            <person name="Henrissat B."/>
            <person name="Young S."/>
            <person name="Zeng Q."/>
            <person name="Aguileta G."/>
            <person name="Petit E."/>
            <person name="Badouin H."/>
            <person name="Andrews J."/>
            <person name="Razeeq D."/>
            <person name="Gabaldon T."/>
            <person name="Quesneville H."/>
            <person name="Giraud T."/>
            <person name="Hood M.E."/>
            <person name="Schultz D.J."/>
            <person name="Cuomo C.A."/>
        </authorList>
    </citation>
    <scope>NUCLEOTIDE SEQUENCE [LARGE SCALE GENOMIC DNA]</scope>
    <source>
        <strain evidence="8">P1A1 Lamole</strain>
        <strain evidence="10">p1A1 Lamole</strain>
    </source>
</reference>
<dbReference type="GO" id="GO:0005506">
    <property type="term" value="F:iron ion binding"/>
    <property type="evidence" value="ECO:0007669"/>
    <property type="project" value="InterPro"/>
</dbReference>
<dbReference type="SMART" id="SM00702">
    <property type="entry name" value="P4Hc"/>
    <property type="match status" value="1"/>
</dbReference>
<dbReference type="InParanoid" id="U5HAH9"/>
<proteinExistence type="predicted"/>
<dbReference type="OMA" id="QFFGQHY"/>
<protein>
    <recommendedName>
        <fullName evidence="7">Prolyl 4-hydroxylase alpha subunit domain-containing protein</fullName>
    </recommendedName>
</protein>
<dbReference type="EnsemblFungi" id="MVLG_04204T0">
    <property type="protein sequence ID" value="MVLG_04204T0"/>
    <property type="gene ID" value="MVLG_04204"/>
</dbReference>
<name>U5HAH9_USTV1</name>
<sequence length="241" mass="26866">MVKAKVAASTTTTPTTARDDRTSSKRLIWPAFIPPDLPLELTAVLPSILIIDSFLDPASIKRWHTFLPSLPFSPSPPRKRGEAYRTNDRYSKDDPDLAHNLWTRTGLKEICQKEIASSRPAYIPMGLSSNIRVYKYGPDAEFGPHYDDDSIDSRTGWRSEWTLLVYLSGQEDGVVGGETTFYPSPSRKGNGQELKVDLKRGRALLHKHGRDCMLHSGLKVQQGVKWVLRSDVLFGPSSAAA</sequence>
<comment type="cofactor">
    <cofactor evidence="1">
        <name>L-ascorbate</name>
        <dbReference type="ChEBI" id="CHEBI:38290"/>
    </cofactor>
</comment>
<evidence type="ECO:0000313" key="10">
    <source>
        <dbReference type="Proteomes" id="UP000017200"/>
    </source>
</evidence>
<dbReference type="Gene3D" id="2.60.120.620">
    <property type="entry name" value="q2cbj1_9rhob like domain"/>
    <property type="match status" value="1"/>
</dbReference>
<dbReference type="GO" id="GO:0004656">
    <property type="term" value="F:procollagen-proline 4-dioxygenase activity"/>
    <property type="evidence" value="ECO:0007669"/>
    <property type="project" value="TreeGrafter"/>
</dbReference>
<evidence type="ECO:0000259" key="7">
    <source>
        <dbReference type="SMART" id="SM00702"/>
    </source>
</evidence>
<dbReference type="PANTHER" id="PTHR10869:SF236">
    <property type="entry name" value="PROLYL 4-HYDROXYLASE ALPHA SUBUNIT DOMAIN-CONTAINING PROTEIN"/>
    <property type="match status" value="1"/>
</dbReference>
<evidence type="ECO:0000256" key="5">
    <source>
        <dbReference type="ARBA" id="ARBA00023004"/>
    </source>
</evidence>
<evidence type="ECO:0000256" key="4">
    <source>
        <dbReference type="ARBA" id="ARBA00023002"/>
    </source>
</evidence>
<dbReference type="Pfam" id="PF13640">
    <property type="entry name" value="2OG-FeII_Oxy_3"/>
    <property type="match status" value="1"/>
</dbReference>
<dbReference type="EMBL" id="AEIJ01000413">
    <property type="status" value="NOT_ANNOTATED_CDS"/>
    <property type="molecule type" value="Genomic_DNA"/>
</dbReference>
<feature type="domain" description="Prolyl 4-hydroxylase alpha subunit" evidence="7">
    <location>
        <begin position="46"/>
        <end position="233"/>
    </location>
</feature>
<keyword evidence="5" id="KW-0408">Iron</keyword>
<keyword evidence="2" id="KW-0479">Metal-binding</keyword>
<keyword evidence="3" id="KW-0223">Dioxygenase</keyword>
<evidence type="ECO:0000313" key="8">
    <source>
        <dbReference type="EMBL" id="KDE05409.1"/>
    </source>
</evidence>
<feature type="compositionally biased region" description="Low complexity" evidence="6">
    <location>
        <begin position="7"/>
        <end position="16"/>
    </location>
</feature>
<dbReference type="AlphaFoldDB" id="U5HAH9"/>
<evidence type="ECO:0000313" key="9">
    <source>
        <dbReference type="EnsemblFungi" id="MVLG_04204T0"/>
    </source>
</evidence>
<keyword evidence="10" id="KW-1185">Reference proteome</keyword>
<dbReference type="InterPro" id="IPR006620">
    <property type="entry name" value="Pro_4_hyd_alph"/>
</dbReference>
<dbReference type="InterPro" id="IPR044862">
    <property type="entry name" value="Pro_4_hyd_alph_FE2OG_OXY"/>
</dbReference>
<feature type="region of interest" description="Disordered" evidence="6">
    <location>
        <begin position="1"/>
        <end position="21"/>
    </location>
</feature>
<dbReference type="Proteomes" id="UP000017200">
    <property type="component" value="Unassembled WGS sequence"/>
</dbReference>
<keyword evidence="4" id="KW-0560">Oxidoreductase</keyword>
<organism evidence="8">
    <name type="scientific">Microbotryum lychnidis-dioicae (strain p1A1 Lamole / MvSl-1064)</name>
    <name type="common">Anther smut fungus</name>
    <dbReference type="NCBI Taxonomy" id="683840"/>
    <lineage>
        <taxon>Eukaryota</taxon>
        <taxon>Fungi</taxon>
        <taxon>Dikarya</taxon>
        <taxon>Basidiomycota</taxon>
        <taxon>Pucciniomycotina</taxon>
        <taxon>Microbotryomycetes</taxon>
        <taxon>Microbotryales</taxon>
        <taxon>Microbotryaceae</taxon>
        <taxon>Microbotryum</taxon>
    </lineage>
</organism>
<reference evidence="8" key="2">
    <citation type="submission" date="2010-11" db="EMBL/GenBank/DDBJ databases">
        <authorList>
            <consortium name="The Broad Institute Genome Sequencing Platform"/>
            <person name="Earl A."/>
            <person name="Ward D."/>
            <person name="Feldgarden M."/>
            <person name="Gevers D."/>
            <person name="Butler R."/>
            <person name="Young S.K."/>
            <person name="Zeng Q."/>
            <person name="Gargeya S."/>
            <person name="Fitzgerald M."/>
            <person name="Haas B."/>
            <person name="Abouelleil A."/>
            <person name="Alvarado L."/>
            <person name="Arachchi H.M."/>
            <person name="Berlin A."/>
            <person name="Brown A."/>
            <person name="Chapman S.B."/>
            <person name="Chen Z."/>
            <person name="Dunbar C."/>
            <person name="Freedman E."/>
            <person name="Gearin G."/>
            <person name="Gellesch M."/>
            <person name="Goldberg J."/>
            <person name="Griggs A."/>
            <person name="Gujja S."/>
            <person name="Heilman E."/>
            <person name="Heiman D."/>
            <person name="Howarth C."/>
            <person name="Larson L."/>
            <person name="Lui A."/>
            <person name="MacDonald P.J.P."/>
            <person name="Mehta T."/>
            <person name="Montmayeur A."/>
            <person name="Murphy C."/>
            <person name="Neiman D."/>
            <person name="Pearson M."/>
            <person name="Priest M."/>
            <person name="Roberts A."/>
            <person name="Saif S."/>
            <person name="Shea T."/>
            <person name="Shenoy N."/>
            <person name="Sisk P."/>
            <person name="Stolte C."/>
            <person name="Sykes S."/>
            <person name="White J."/>
            <person name="Yandava C."/>
            <person name="Wortman J."/>
            <person name="Nusbaum C."/>
            <person name="Birren B."/>
        </authorList>
    </citation>
    <scope>NUCLEOTIDE SEQUENCE</scope>
    <source>
        <strain evidence="8">P1A1 Lamole</strain>
    </source>
</reference>
<dbReference type="EMBL" id="GL541687">
    <property type="protein sequence ID" value="KDE05409.1"/>
    <property type="molecule type" value="Genomic_DNA"/>
</dbReference>
<evidence type="ECO:0000256" key="3">
    <source>
        <dbReference type="ARBA" id="ARBA00022964"/>
    </source>
</evidence>
<gene>
    <name evidence="8" type="ORF">MVLG_04204</name>
</gene>
<accession>U5HAH9</accession>
<evidence type="ECO:0000256" key="2">
    <source>
        <dbReference type="ARBA" id="ARBA00022723"/>
    </source>
</evidence>
<dbReference type="GO" id="GO:0005783">
    <property type="term" value="C:endoplasmic reticulum"/>
    <property type="evidence" value="ECO:0007669"/>
    <property type="project" value="TreeGrafter"/>
</dbReference>
<dbReference type="PANTHER" id="PTHR10869">
    <property type="entry name" value="PROLYL 4-HYDROXYLASE ALPHA SUBUNIT"/>
    <property type="match status" value="1"/>
</dbReference>
<dbReference type="OrthoDB" id="69177at2759"/>
<evidence type="ECO:0000256" key="1">
    <source>
        <dbReference type="ARBA" id="ARBA00001961"/>
    </source>
</evidence>
<dbReference type="InterPro" id="IPR045054">
    <property type="entry name" value="P4HA-like"/>
</dbReference>
<dbReference type="GO" id="GO:0031418">
    <property type="term" value="F:L-ascorbic acid binding"/>
    <property type="evidence" value="ECO:0007669"/>
    <property type="project" value="InterPro"/>
</dbReference>
<dbReference type="HOGENOM" id="CLU_041456_0_1_1"/>